<evidence type="ECO:0000313" key="3">
    <source>
        <dbReference type="Proteomes" id="UP000185944"/>
    </source>
</evidence>
<dbReference type="AlphaFoldDB" id="A0A177ELB7"/>
<dbReference type="RefSeq" id="XP_067545493.1">
    <property type="nucleotide sequence ID" value="XM_067687785.1"/>
</dbReference>
<dbReference type="GeneID" id="93646717"/>
<keyword evidence="3" id="KW-1185">Reference proteome</keyword>
<protein>
    <submittedName>
        <fullName evidence="2">Uncharacterized protein</fullName>
    </submittedName>
</protein>
<proteinExistence type="predicted"/>
<evidence type="ECO:0000256" key="1">
    <source>
        <dbReference type="SAM" id="MobiDB-lite"/>
    </source>
</evidence>
<name>A0A177ELB7_9MICR</name>
<reference evidence="2 3" key="1">
    <citation type="submission" date="2016-02" db="EMBL/GenBank/DDBJ databases">
        <title>Discovery of a natural microsporidian pathogen with a broad tissue tropism in Caenorhabditis elegans.</title>
        <authorList>
            <person name="Luallen R.J."/>
            <person name="Reinke A.W."/>
            <person name="Tong L."/>
            <person name="Botts M.R."/>
            <person name="Felix M.-A."/>
            <person name="Troemel E.R."/>
        </authorList>
    </citation>
    <scope>NUCLEOTIDE SEQUENCE [LARGE SCALE GENOMIC DNA]</scope>
    <source>
        <strain evidence="2 3">JUm2807</strain>
    </source>
</reference>
<sequence>MTTEERQEGEIAHRLEVWALREGNSLAILCASEKQLVCLCTSTFYPEERLLHLNTLESICTVKGLAREVLVRSLRAVAWELGRPTVYVYSRPSPSFWLGRQTLNLPGYTNDQLRGYWTSVLEGIGYAAEALGHREVRRPGAAEALAKYAGLVQCIGRLEDDPLSRSVSNQREVVDSHQRPTPNQNPNITEMLTILANSKDLTNGTLIIAEAGAEAGAVEGEVRVKAAPPGSFRGILQHPRQYREYLADIPPTIIAIKGSEIRKREPEKIIRLNRKKRIVEG</sequence>
<evidence type="ECO:0000313" key="2">
    <source>
        <dbReference type="EMBL" id="OAG31892.1"/>
    </source>
</evidence>
<dbReference type="VEuPathDB" id="MicrosporidiaDB:NEDG_00367"/>
<dbReference type="OrthoDB" id="2189041at2759"/>
<dbReference type="Proteomes" id="UP000185944">
    <property type="component" value="Unassembled WGS sequence"/>
</dbReference>
<organism evidence="2 3">
    <name type="scientific">Nematocida displodere</name>
    <dbReference type="NCBI Taxonomy" id="1805483"/>
    <lineage>
        <taxon>Eukaryota</taxon>
        <taxon>Fungi</taxon>
        <taxon>Fungi incertae sedis</taxon>
        <taxon>Microsporidia</taxon>
        <taxon>Nematocida</taxon>
    </lineage>
</organism>
<dbReference type="EMBL" id="LTDL01000014">
    <property type="protein sequence ID" value="OAG31892.1"/>
    <property type="molecule type" value="Genomic_DNA"/>
</dbReference>
<comment type="caution">
    <text evidence="2">The sequence shown here is derived from an EMBL/GenBank/DDBJ whole genome shotgun (WGS) entry which is preliminary data.</text>
</comment>
<feature type="region of interest" description="Disordered" evidence="1">
    <location>
        <begin position="166"/>
        <end position="187"/>
    </location>
</feature>
<gene>
    <name evidence="2" type="ORF">NEDG_00367</name>
</gene>
<accession>A0A177ELB7</accession>